<evidence type="ECO:0000313" key="2">
    <source>
        <dbReference type="EMBL" id="GEU87286.1"/>
    </source>
</evidence>
<accession>A0A6L2NM88</accession>
<evidence type="ECO:0000256" key="1">
    <source>
        <dbReference type="SAM" id="MobiDB-lite"/>
    </source>
</evidence>
<name>A0A6L2NM88_TANCI</name>
<organism evidence="2">
    <name type="scientific">Tanacetum cinerariifolium</name>
    <name type="common">Dalmatian daisy</name>
    <name type="synonym">Chrysanthemum cinerariifolium</name>
    <dbReference type="NCBI Taxonomy" id="118510"/>
    <lineage>
        <taxon>Eukaryota</taxon>
        <taxon>Viridiplantae</taxon>
        <taxon>Streptophyta</taxon>
        <taxon>Embryophyta</taxon>
        <taxon>Tracheophyta</taxon>
        <taxon>Spermatophyta</taxon>
        <taxon>Magnoliopsida</taxon>
        <taxon>eudicotyledons</taxon>
        <taxon>Gunneridae</taxon>
        <taxon>Pentapetalae</taxon>
        <taxon>asterids</taxon>
        <taxon>campanulids</taxon>
        <taxon>Asterales</taxon>
        <taxon>Asteraceae</taxon>
        <taxon>Asteroideae</taxon>
        <taxon>Anthemideae</taxon>
        <taxon>Anthemidinae</taxon>
        <taxon>Tanacetum</taxon>
    </lineage>
</organism>
<proteinExistence type="predicted"/>
<feature type="region of interest" description="Disordered" evidence="1">
    <location>
        <begin position="61"/>
        <end position="109"/>
    </location>
</feature>
<sequence>MEDETLVRKLLNAVPDRYLQIVALIEQYSDLSEMTMKEAIGRLKTYEERIKYKRDKQVNSQESLMFTQHEGQRKPFREYGHERFNQSRGREQDKNDYQSKREERATRDKSQVKIPVVHITDHIAKQTIMITRALHITKSLQIILILLLDDGNLTRWKEQLLRAVNINDATGDLLEYSSFVSSACRRTAFAEDDIEVFSTEPGLDRISAQNFLTWLQKLSSYASGHVEVSELVACLEKASFSSTSGHVEVFQNLPFICHP</sequence>
<feature type="compositionally biased region" description="Basic and acidic residues" evidence="1">
    <location>
        <begin position="70"/>
        <end position="109"/>
    </location>
</feature>
<dbReference type="EMBL" id="BKCJ010009508">
    <property type="protein sequence ID" value="GEU87286.1"/>
    <property type="molecule type" value="Genomic_DNA"/>
</dbReference>
<protein>
    <submittedName>
        <fullName evidence="2">Zinc finger, CCHC-type</fullName>
    </submittedName>
</protein>
<comment type="caution">
    <text evidence="2">The sequence shown here is derived from an EMBL/GenBank/DDBJ whole genome shotgun (WGS) entry which is preliminary data.</text>
</comment>
<gene>
    <name evidence="2" type="ORF">Tci_059264</name>
</gene>
<reference evidence="2" key="1">
    <citation type="journal article" date="2019" name="Sci. Rep.">
        <title>Draft genome of Tanacetum cinerariifolium, the natural source of mosquito coil.</title>
        <authorList>
            <person name="Yamashiro T."/>
            <person name="Shiraishi A."/>
            <person name="Satake H."/>
            <person name="Nakayama K."/>
        </authorList>
    </citation>
    <scope>NUCLEOTIDE SEQUENCE</scope>
</reference>
<dbReference type="AlphaFoldDB" id="A0A6L2NM88"/>